<feature type="transmembrane region" description="Helical" evidence="10">
    <location>
        <begin position="241"/>
        <end position="263"/>
    </location>
</feature>
<dbReference type="GeneID" id="103164911"/>
<dbReference type="InterPro" id="IPR013783">
    <property type="entry name" value="Ig-like_fold"/>
</dbReference>
<feature type="region of interest" description="Disordered" evidence="9">
    <location>
        <begin position="555"/>
        <end position="623"/>
    </location>
</feature>
<dbReference type="CDD" id="cd00063">
    <property type="entry name" value="FN3"/>
    <property type="match status" value="1"/>
</dbReference>
<evidence type="ECO:0000256" key="4">
    <source>
        <dbReference type="ARBA" id="ARBA00022729"/>
    </source>
</evidence>
<evidence type="ECO:0000256" key="7">
    <source>
        <dbReference type="ARBA" id="ARBA00023170"/>
    </source>
</evidence>
<evidence type="ECO:0000256" key="11">
    <source>
        <dbReference type="SAM" id="SignalP"/>
    </source>
</evidence>
<proteinExistence type="predicted"/>
<dbReference type="GO" id="GO:0009897">
    <property type="term" value="C:external side of plasma membrane"/>
    <property type="evidence" value="ECO:0000318"/>
    <property type="project" value="GO_Central"/>
</dbReference>
<dbReference type="RefSeq" id="XP_028913408.1">
    <property type="nucleotide sequence ID" value="XM_029057575.2"/>
</dbReference>
<dbReference type="GO" id="GO:0004913">
    <property type="term" value="F:interleukin-4 receptor activity"/>
    <property type="evidence" value="ECO:0000318"/>
    <property type="project" value="GO_Central"/>
</dbReference>
<dbReference type="AlphaFoldDB" id="A0A6I8PC58"/>
<dbReference type="GeneTree" id="ENSGT00510000049182"/>
<dbReference type="SUPFAM" id="SSF49265">
    <property type="entry name" value="Fibronectin type III"/>
    <property type="match status" value="2"/>
</dbReference>
<dbReference type="RefSeq" id="XP_028913406.1">
    <property type="nucleotide sequence ID" value="XM_029057573.2"/>
</dbReference>
<dbReference type="InParanoid" id="A0A6I8PC58"/>
<keyword evidence="3 10" id="KW-0812">Transmembrane</keyword>
<dbReference type="OrthoDB" id="8962741at2759"/>
<feature type="compositionally biased region" description="Acidic residues" evidence="9">
    <location>
        <begin position="606"/>
        <end position="622"/>
    </location>
</feature>
<accession>A0A6I8PC58</accession>
<dbReference type="InterPro" id="IPR003961">
    <property type="entry name" value="FN3_dom"/>
</dbReference>
<feature type="compositionally biased region" description="Polar residues" evidence="9">
    <location>
        <begin position="510"/>
        <end position="522"/>
    </location>
</feature>
<dbReference type="Ensembl" id="ENSOANT00000071921.1">
    <property type="protein sequence ID" value="ENSOANP00000052123.1"/>
    <property type="gene ID" value="ENSOANG00000044614.1"/>
</dbReference>
<evidence type="ECO:0000313" key="13">
    <source>
        <dbReference type="Ensembl" id="ENSOANP00000052123.1"/>
    </source>
</evidence>
<keyword evidence="4 11" id="KW-0732">Signal</keyword>
<evidence type="ECO:0000259" key="12">
    <source>
        <dbReference type="PROSITE" id="PS50853"/>
    </source>
</evidence>
<dbReference type="PANTHER" id="PTHR23037">
    <property type="entry name" value="CYTOKINE RECEPTOR"/>
    <property type="match status" value="1"/>
</dbReference>
<evidence type="ECO:0000256" key="3">
    <source>
        <dbReference type="ARBA" id="ARBA00022692"/>
    </source>
</evidence>
<dbReference type="CTD" id="3566"/>
<sequence>MGQRLTSLGSISWLCFLLWAGHPSRATDLEVSVQCFSDYETKLTCEWKVNRPANCSTELQLHYERNVRPERNSLCVPENKKSSGGVSPVECVCTVEVQKIYSSDIFELKIQAGDNVLWNLTFSPFENVKPKVPGNLTIQKTKNGYFLLSWDNTYTMDNYIYNKLSYEVELWDKEDPSEKTKQIVEYVNTYLEITANEFKNWHSYRARVRSKLKADFEGQDSDWSQEIEWLNQYEVKLEDRLQLGVLIFSVLILPVILMCYFSVIKVKKEWWDQIPNPAHSHLTAIVVRNKQLSAWGKPSHLKDVNISYRDRKQSHVEKQARPQSRSWKTRLAKIFPCLLRLDSKVNENTVGVEKNRYCPGPNKSEDWLPESYRTILTPESISVVQSVEMCEAEVESEKEDADDISSCLPSESSTSSFVQNKEAITAMLVQSLFLDLIGSETDMSCGLASDSLTNKYKNLPDASQSAFPGASQSDSTFKVARKKSLQSEESFESGYHSSNLDNASPGIKNSPAQSGGLDSSAGSQDLDILEVNKIIMDNPAYRSFSALLAQSKASSPEEAGFPTLPEGRSGEPTFPSWEDSDMNPEADCAGPAFPRSRSEGSVTCPSDDDDEASSSQAEDESWEQILRQSVLRREAAPAGPAVSTSSGYRCFENAVRQGGAPGDNLLGLGVPEDSEYKSFTALLNRNVQEAAGISAGESGRGGDGSVPSRRLASSGPEARGSTAPPPFTFGLDFDQGGSCGHPPASFLSLYGSDRTVEEENLKNSLNPTWTSPAFLRDTPEGTAAWTREDSSNGIVYSALTCHLCGHLKKFQSEDRSHKPGDGGQSVKCGCTVSLPDTPTYSPARAADPSPSEIAMSPESLDLGDSLAFPGKEPFKEGSSLRTPSSLPSKCPALKNSRNVSGSIPEMKWEGSLVFP</sequence>
<dbReference type="GO" id="GO:0035771">
    <property type="term" value="P:interleukin-4-mediated signaling pathway"/>
    <property type="evidence" value="ECO:0000318"/>
    <property type="project" value="GO_Central"/>
</dbReference>
<evidence type="ECO:0000256" key="9">
    <source>
        <dbReference type="SAM" id="MobiDB-lite"/>
    </source>
</evidence>
<keyword evidence="6 10" id="KW-0472">Membrane</keyword>
<evidence type="ECO:0000256" key="5">
    <source>
        <dbReference type="ARBA" id="ARBA00022989"/>
    </source>
</evidence>
<keyword evidence="5 10" id="KW-1133">Transmembrane helix</keyword>
<evidence type="ECO:0000256" key="2">
    <source>
        <dbReference type="ARBA" id="ARBA00022553"/>
    </source>
</evidence>
<dbReference type="Bgee" id="ENSOANG00000044614">
    <property type="expression patterns" value="Expressed in heart and 8 other cell types or tissues"/>
</dbReference>
<keyword evidence="7" id="KW-0675">Receptor</keyword>
<reference evidence="13" key="3">
    <citation type="submission" date="2025-09" db="UniProtKB">
        <authorList>
            <consortium name="Ensembl"/>
        </authorList>
    </citation>
    <scope>IDENTIFICATION</scope>
    <source>
        <strain evidence="13">Glennie</strain>
    </source>
</reference>
<feature type="region of interest" description="Disordered" evidence="9">
    <location>
        <begin position="839"/>
        <end position="915"/>
    </location>
</feature>
<evidence type="ECO:0000256" key="1">
    <source>
        <dbReference type="ARBA" id="ARBA00004479"/>
    </source>
</evidence>
<feature type="signal peptide" evidence="11">
    <location>
        <begin position="1"/>
        <end position="26"/>
    </location>
</feature>
<evidence type="ECO:0000256" key="10">
    <source>
        <dbReference type="SAM" id="Phobius"/>
    </source>
</evidence>
<evidence type="ECO:0000256" key="6">
    <source>
        <dbReference type="ARBA" id="ARBA00023136"/>
    </source>
</evidence>
<dbReference type="PROSITE" id="PS50853">
    <property type="entry name" value="FN3"/>
    <property type="match status" value="1"/>
</dbReference>
<dbReference type="InterPro" id="IPR036116">
    <property type="entry name" value="FN3_sf"/>
</dbReference>
<dbReference type="Pfam" id="PF09238">
    <property type="entry name" value="IL4Ra_N"/>
    <property type="match status" value="1"/>
</dbReference>
<dbReference type="Proteomes" id="UP000002279">
    <property type="component" value="Chromosome 2"/>
</dbReference>
<dbReference type="RefSeq" id="XP_028913407.1">
    <property type="nucleotide sequence ID" value="XM_029057574.2"/>
</dbReference>
<dbReference type="PANTHER" id="PTHR23037:SF32">
    <property type="entry name" value="INTERLEUKIN-4 RECEPTOR SUBUNIT ALPHA"/>
    <property type="match status" value="1"/>
</dbReference>
<gene>
    <name evidence="13" type="primary">IL4R</name>
</gene>
<reference evidence="13" key="2">
    <citation type="submission" date="2025-08" db="UniProtKB">
        <authorList>
            <consortium name="Ensembl"/>
        </authorList>
    </citation>
    <scope>IDENTIFICATION</scope>
    <source>
        <strain evidence="13">Glennie</strain>
    </source>
</reference>
<dbReference type="FunCoup" id="A0A6I8PC58">
    <property type="interactions" value="617"/>
</dbReference>
<feature type="region of interest" description="Disordered" evidence="9">
    <location>
        <begin position="693"/>
        <end position="734"/>
    </location>
</feature>
<dbReference type="GO" id="GO:0002532">
    <property type="term" value="P:production of molecular mediator involved in inflammatory response"/>
    <property type="evidence" value="ECO:0007669"/>
    <property type="project" value="InterPro"/>
</dbReference>
<dbReference type="KEGG" id="oaa:103164911"/>
<keyword evidence="2" id="KW-0597">Phosphoprotein</keyword>
<dbReference type="OMA" id="SENTSCQ"/>
<protein>
    <submittedName>
        <fullName evidence="13">Interleukin 4 receptor</fullName>
    </submittedName>
</protein>
<comment type="subcellular location">
    <subcellularLocation>
        <location evidence="1">Membrane</location>
        <topology evidence="1">Single-pass type I membrane protein</topology>
    </subcellularLocation>
</comment>
<dbReference type="InterPro" id="IPR015319">
    <property type="entry name" value="IL-4_rcpt-alpha_N"/>
</dbReference>
<keyword evidence="8" id="KW-0325">Glycoprotein</keyword>
<feature type="domain" description="Fibronectin type-III" evidence="12">
    <location>
        <begin position="132"/>
        <end position="233"/>
    </location>
</feature>
<feature type="chain" id="PRO_5026214806" evidence="11">
    <location>
        <begin position="27"/>
        <end position="915"/>
    </location>
</feature>
<feature type="region of interest" description="Disordered" evidence="9">
    <location>
        <begin position="488"/>
        <end position="522"/>
    </location>
</feature>
<dbReference type="Gene3D" id="2.60.40.10">
    <property type="entry name" value="Immunoglobulins"/>
    <property type="match status" value="2"/>
</dbReference>
<evidence type="ECO:0000313" key="14">
    <source>
        <dbReference type="Proteomes" id="UP000002279"/>
    </source>
</evidence>
<evidence type="ECO:0000256" key="8">
    <source>
        <dbReference type="ARBA" id="ARBA00023180"/>
    </source>
</evidence>
<reference evidence="13 14" key="1">
    <citation type="journal article" date="2008" name="Nature">
        <title>Genome analysis of the platypus reveals unique signatures of evolution.</title>
        <authorList>
            <person name="Warren W.C."/>
            <person name="Hillier L.W."/>
            <person name="Marshall Graves J.A."/>
            <person name="Birney E."/>
            <person name="Ponting C.P."/>
            <person name="Grutzner F."/>
            <person name="Belov K."/>
            <person name="Miller W."/>
            <person name="Clarke L."/>
            <person name="Chinwalla A.T."/>
            <person name="Yang S.P."/>
            <person name="Heger A."/>
            <person name="Locke D.P."/>
            <person name="Miethke P."/>
            <person name="Waters P.D."/>
            <person name="Veyrunes F."/>
            <person name="Fulton L."/>
            <person name="Fulton B."/>
            <person name="Graves T."/>
            <person name="Wallis J."/>
            <person name="Puente X.S."/>
            <person name="Lopez-Otin C."/>
            <person name="Ordonez G.R."/>
            <person name="Eichler E.E."/>
            <person name="Chen L."/>
            <person name="Cheng Z."/>
            <person name="Deakin J.E."/>
            <person name="Alsop A."/>
            <person name="Thompson K."/>
            <person name="Kirby P."/>
            <person name="Papenfuss A.T."/>
            <person name="Wakefield M.J."/>
            <person name="Olender T."/>
            <person name="Lancet D."/>
            <person name="Huttley G.A."/>
            <person name="Smit A.F."/>
            <person name="Pask A."/>
            <person name="Temple-Smith P."/>
            <person name="Batzer M.A."/>
            <person name="Walker J.A."/>
            <person name="Konkel M.K."/>
            <person name="Harris R.S."/>
            <person name="Whittington C.M."/>
            <person name="Wong E.S."/>
            <person name="Gemmell N.J."/>
            <person name="Buschiazzo E."/>
            <person name="Vargas Jentzsch I.M."/>
            <person name="Merkel A."/>
            <person name="Schmitz J."/>
            <person name="Zemann A."/>
            <person name="Churakov G."/>
            <person name="Kriegs J.O."/>
            <person name="Brosius J."/>
            <person name="Murchison E.P."/>
            <person name="Sachidanandam R."/>
            <person name="Smith C."/>
            <person name="Hannon G.J."/>
            <person name="Tsend-Ayush E."/>
            <person name="McMillan D."/>
            <person name="Attenborough R."/>
            <person name="Rens W."/>
            <person name="Ferguson-Smith M."/>
            <person name="Lefevre C.M."/>
            <person name="Sharp J.A."/>
            <person name="Nicholas K.R."/>
            <person name="Ray D.A."/>
            <person name="Kube M."/>
            <person name="Reinhardt R."/>
            <person name="Pringle T.H."/>
            <person name="Taylor J."/>
            <person name="Jones R.C."/>
            <person name="Nixon B."/>
            <person name="Dacheux J.L."/>
            <person name="Niwa H."/>
            <person name="Sekita Y."/>
            <person name="Huang X."/>
            <person name="Stark A."/>
            <person name="Kheradpour P."/>
            <person name="Kellis M."/>
            <person name="Flicek P."/>
            <person name="Chen Y."/>
            <person name="Webber C."/>
            <person name="Hardison R."/>
            <person name="Nelson J."/>
            <person name="Hallsworth-Pepin K."/>
            <person name="Delehaunty K."/>
            <person name="Markovic C."/>
            <person name="Minx P."/>
            <person name="Feng Y."/>
            <person name="Kremitzki C."/>
            <person name="Mitreva M."/>
            <person name="Glasscock J."/>
            <person name="Wylie T."/>
            <person name="Wohldmann P."/>
            <person name="Thiru P."/>
            <person name="Nhan M.N."/>
            <person name="Pohl C.S."/>
            <person name="Smith S.M."/>
            <person name="Hou S."/>
            <person name="Nefedov M."/>
            <person name="de Jong P.J."/>
            <person name="Renfree M.B."/>
            <person name="Mardis E.R."/>
            <person name="Wilson R.K."/>
        </authorList>
    </citation>
    <scope>NUCLEOTIDE SEQUENCE [LARGE SCALE GENOMIC DNA]</scope>
    <source>
        <strain evidence="13 14">Glennie</strain>
    </source>
</reference>
<name>A0A6I8PC58_ORNAN</name>
<keyword evidence="14" id="KW-1185">Reference proteome</keyword>
<organism evidence="13 14">
    <name type="scientific">Ornithorhynchus anatinus</name>
    <name type="common">Duckbill platypus</name>
    <dbReference type="NCBI Taxonomy" id="9258"/>
    <lineage>
        <taxon>Eukaryota</taxon>
        <taxon>Metazoa</taxon>
        <taxon>Chordata</taxon>
        <taxon>Craniata</taxon>
        <taxon>Vertebrata</taxon>
        <taxon>Euteleostomi</taxon>
        <taxon>Mammalia</taxon>
        <taxon>Monotremata</taxon>
        <taxon>Ornithorhynchidae</taxon>
        <taxon>Ornithorhynchus</taxon>
    </lineage>
</organism>